<evidence type="ECO:0000256" key="2">
    <source>
        <dbReference type="ARBA" id="ARBA00022963"/>
    </source>
</evidence>
<feature type="active site" description="Proton acceptor" evidence="4">
    <location>
        <position position="325"/>
    </location>
</feature>
<proteinExistence type="predicted"/>
<sequence>MTGKAKIRKQLEQQLAEALSFEQWYEVAQKLDELDGGLRWREEGETRMLHESLIREHIRLMRQYRERGRIADLTQVLQESLYRHLGELSNPDLYGVARTGTKLIVSEFLDEVRYSMNYLCDQREPDVSAEQKLQMFRDAEKVFGHPALMLSGGAAFGIYHVGVTRALWRRGLLPEVIAGSSMGAIVAASICCRNDAELQEFFEHPGRAHRDALHWLSPADMWRKGYVMDQDRLHHHIRVNIGNRSFREAYEHSGRTLNISVSPTRTRQKPRLLNELASPNVTIDSAVLASCAVPGIFPPVTLKARDRSEGGDDEIPYMPTETWIDGSLHGDLPQMRLARLHNVNKTIVSQANPHVLPFIGHRFEQGYRASLKQAASSIVHAHVASLLELTRNTWSSSVVRPLIEQAHAMATQTYIGDINIQFPFQPSLYRKVLSNPTLEDLDMFLRIGEQATWPKMAMIEDQTLVSRTFRECIQRLKERAGAERQQVEPIDSRQV</sequence>
<keyword evidence="3 4" id="KW-0443">Lipid metabolism</keyword>
<dbReference type="InterPro" id="IPR002641">
    <property type="entry name" value="PNPLA_dom"/>
</dbReference>
<dbReference type="SUPFAM" id="SSF52151">
    <property type="entry name" value="FabD/lysophospholipase-like"/>
    <property type="match status" value="1"/>
</dbReference>
<dbReference type="RefSeq" id="WP_092013399.1">
    <property type="nucleotide sequence ID" value="NZ_FOYW01000001.1"/>
</dbReference>
<dbReference type="EMBL" id="FOYW01000001">
    <property type="protein sequence ID" value="SFR54079.1"/>
    <property type="molecule type" value="Genomic_DNA"/>
</dbReference>
<dbReference type="PROSITE" id="PS51635">
    <property type="entry name" value="PNPLA"/>
    <property type="match status" value="1"/>
</dbReference>
<name>A0A1I6HI14_9GAMM</name>
<dbReference type="STRING" id="650891.SAMN05216203_1260"/>
<evidence type="ECO:0000313" key="6">
    <source>
        <dbReference type="EMBL" id="SFR54079.1"/>
    </source>
</evidence>
<protein>
    <submittedName>
        <fullName evidence="6">Patatin-like phospholipase</fullName>
    </submittedName>
</protein>
<organism evidence="6 7">
    <name type="scientific">Marinobacter daqiaonensis</name>
    <dbReference type="NCBI Taxonomy" id="650891"/>
    <lineage>
        <taxon>Bacteria</taxon>
        <taxon>Pseudomonadati</taxon>
        <taxon>Pseudomonadota</taxon>
        <taxon>Gammaproteobacteria</taxon>
        <taxon>Pseudomonadales</taxon>
        <taxon>Marinobacteraceae</taxon>
        <taxon>Marinobacter</taxon>
    </lineage>
</organism>
<evidence type="ECO:0000256" key="1">
    <source>
        <dbReference type="ARBA" id="ARBA00022801"/>
    </source>
</evidence>
<dbReference type="Gene3D" id="3.40.1090.10">
    <property type="entry name" value="Cytosolic phospholipase A2 catalytic domain"/>
    <property type="match status" value="2"/>
</dbReference>
<feature type="active site" description="Nucleophile" evidence="4">
    <location>
        <position position="181"/>
    </location>
</feature>
<keyword evidence="1 4" id="KW-0378">Hydrolase</keyword>
<evidence type="ECO:0000259" key="5">
    <source>
        <dbReference type="PROSITE" id="PS51635"/>
    </source>
</evidence>
<dbReference type="AlphaFoldDB" id="A0A1I6HI14"/>
<accession>A0A1I6HI14</accession>
<dbReference type="OrthoDB" id="7055653at2"/>
<gene>
    <name evidence="6" type="ORF">SAMN05216203_1260</name>
</gene>
<dbReference type="PANTHER" id="PTHR14226:SF10">
    <property type="entry name" value="TRIACYLGLYCEROL LIPASE 4-RELATED"/>
    <property type="match status" value="1"/>
</dbReference>
<feature type="domain" description="PNPLA" evidence="5">
    <location>
        <begin position="148"/>
        <end position="338"/>
    </location>
</feature>
<evidence type="ECO:0000256" key="3">
    <source>
        <dbReference type="ARBA" id="ARBA00023098"/>
    </source>
</evidence>
<dbReference type="GO" id="GO:0004806">
    <property type="term" value="F:triacylglycerol lipase activity"/>
    <property type="evidence" value="ECO:0007669"/>
    <property type="project" value="InterPro"/>
</dbReference>
<dbReference type="InterPro" id="IPR016035">
    <property type="entry name" value="Acyl_Trfase/lysoPLipase"/>
</dbReference>
<dbReference type="Pfam" id="PF01734">
    <property type="entry name" value="Patatin"/>
    <property type="match status" value="1"/>
</dbReference>
<evidence type="ECO:0000313" key="7">
    <source>
        <dbReference type="Proteomes" id="UP000198644"/>
    </source>
</evidence>
<keyword evidence="2 4" id="KW-0442">Lipid degradation</keyword>
<dbReference type="Pfam" id="PF11815">
    <property type="entry name" value="DUF3336"/>
    <property type="match status" value="1"/>
</dbReference>
<evidence type="ECO:0000256" key="4">
    <source>
        <dbReference type="PROSITE-ProRule" id="PRU01161"/>
    </source>
</evidence>
<reference evidence="6 7" key="1">
    <citation type="submission" date="2016-10" db="EMBL/GenBank/DDBJ databases">
        <authorList>
            <person name="de Groot N.N."/>
        </authorList>
    </citation>
    <scope>NUCLEOTIDE SEQUENCE [LARGE SCALE GENOMIC DNA]</scope>
    <source>
        <strain evidence="6 7">CGMCC 1.9167</strain>
    </source>
</reference>
<dbReference type="GO" id="GO:0016042">
    <property type="term" value="P:lipid catabolic process"/>
    <property type="evidence" value="ECO:0007669"/>
    <property type="project" value="UniProtKB-UniRule"/>
</dbReference>
<keyword evidence="7" id="KW-1185">Reference proteome</keyword>
<dbReference type="Proteomes" id="UP000198644">
    <property type="component" value="Unassembled WGS sequence"/>
</dbReference>
<dbReference type="InterPro" id="IPR021771">
    <property type="entry name" value="Triacylglycerol_lipase_N"/>
</dbReference>
<feature type="short sequence motif" description="GXSXG" evidence="4">
    <location>
        <begin position="179"/>
        <end position="183"/>
    </location>
</feature>
<comment type="caution">
    <text evidence="4">Lacks conserved residue(s) required for the propagation of feature annotation.</text>
</comment>
<dbReference type="PANTHER" id="PTHR14226">
    <property type="entry name" value="NEUROPATHY TARGET ESTERASE/SWISS CHEESE D.MELANOGASTER"/>
    <property type="match status" value="1"/>
</dbReference>
<dbReference type="InterPro" id="IPR050301">
    <property type="entry name" value="NTE"/>
</dbReference>